<name>A0A7R9WUS6_9STRA</name>
<dbReference type="InterPro" id="IPR000653">
    <property type="entry name" value="DegT/StrS_aminotransferase"/>
</dbReference>
<dbReference type="GO" id="GO:0000271">
    <property type="term" value="P:polysaccharide biosynthetic process"/>
    <property type="evidence" value="ECO:0007669"/>
    <property type="project" value="TreeGrafter"/>
</dbReference>
<dbReference type="GO" id="GO:0030170">
    <property type="term" value="F:pyridoxal phosphate binding"/>
    <property type="evidence" value="ECO:0007669"/>
    <property type="project" value="TreeGrafter"/>
</dbReference>
<dbReference type="EMBL" id="HBEF01009894">
    <property type="protein sequence ID" value="CAD8334121.1"/>
    <property type="molecule type" value="Transcribed_RNA"/>
</dbReference>
<dbReference type="Pfam" id="PF01041">
    <property type="entry name" value="DegT_DnrJ_EryC1"/>
    <property type="match status" value="1"/>
</dbReference>
<keyword evidence="1" id="KW-0732">Signal</keyword>
<feature type="chain" id="PRO_5031179501" description="Aminotransferase class I/classII domain-containing protein" evidence="1">
    <location>
        <begin position="21"/>
        <end position="439"/>
    </location>
</feature>
<proteinExistence type="predicted"/>
<dbReference type="Gene3D" id="3.40.640.10">
    <property type="entry name" value="Type I PLP-dependent aspartate aminotransferase-like (Major domain)"/>
    <property type="match status" value="1"/>
</dbReference>
<gene>
    <name evidence="2" type="ORF">CAUS1442_LOCUS6226</name>
</gene>
<dbReference type="PANTHER" id="PTHR30244:SF34">
    <property type="entry name" value="DTDP-4-AMINO-4,6-DIDEOXYGALACTOSE TRANSAMINASE"/>
    <property type="match status" value="1"/>
</dbReference>
<evidence type="ECO:0000313" key="2">
    <source>
        <dbReference type="EMBL" id="CAD8334121.1"/>
    </source>
</evidence>
<dbReference type="SUPFAM" id="SSF53383">
    <property type="entry name" value="PLP-dependent transferases"/>
    <property type="match status" value="1"/>
</dbReference>
<dbReference type="InterPro" id="IPR015424">
    <property type="entry name" value="PyrdxlP-dep_Trfase"/>
</dbReference>
<evidence type="ECO:0000256" key="1">
    <source>
        <dbReference type="SAM" id="SignalP"/>
    </source>
</evidence>
<protein>
    <recommendedName>
        <fullName evidence="3">Aminotransferase class I/classII domain-containing protein</fullName>
    </recommendedName>
</protein>
<reference evidence="2" key="1">
    <citation type="submission" date="2021-01" db="EMBL/GenBank/DDBJ databases">
        <authorList>
            <person name="Corre E."/>
            <person name="Pelletier E."/>
            <person name="Niang G."/>
            <person name="Scheremetjew M."/>
            <person name="Finn R."/>
            <person name="Kale V."/>
            <person name="Holt S."/>
            <person name="Cochrane G."/>
            <person name="Meng A."/>
            <person name="Brown T."/>
            <person name="Cohen L."/>
        </authorList>
    </citation>
    <scope>NUCLEOTIDE SEQUENCE</scope>
    <source>
        <strain evidence="2">CCMP3328</strain>
    </source>
</reference>
<dbReference type="AlphaFoldDB" id="A0A7R9WUS6"/>
<dbReference type="InterPro" id="IPR015421">
    <property type="entry name" value="PyrdxlP-dep_Trfase_major"/>
</dbReference>
<evidence type="ECO:0008006" key="3">
    <source>
        <dbReference type="Google" id="ProtNLM"/>
    </source>
</evidence>
<sequence length="439" mass="47804">MKFSLLTLATVLISADALLSNPVSSKAGVAKDVDRAYVTRDIKTPDPVPVEGQQAALELMKTGRLYRYNVKAGEDSVVSLCEEEIAKYTGFDYCVALNSCGSALMLLLKTTGLEHGQKVLSNAFTFGAVPSAIEHAGGKAVYVESNMDHVISVADLEKKLIANPDCNHVLISHMRGKVADMTAIKNLCDEHGAVLLEDCAHSLGVRWGDKHTGHMGKACAVSSQSYKMINSGEGGFLLTNDAEIAAQTAVIAGAYEGLAGKHKMVPGPEAFGTKPVDLPNYSIRMSNLAAAVVRPQIKTLDERIEKYNNRYYALVEKLEAAVGDHIIMPQLTPGVTQMVHDSVQINLKPKFTEEMIQEFLDECIAHGLPVELFGHKSNARNFVNWGFAPAEDPLPETADMLSRAVDCRMPLMWDDEDFDDMANVLIESMQVVLAKHNVE</sequence>
<accession>A0A7R9WUS6</accession>
<feature type="signal peptide" evidence="1">
    <location>
        <begin position="1"/>
        <end position="20"/>
    </location>
</feature>
<dbReference type="PANTHER" id="PTHR30244">
    <property type="entry name" value="TRANSAMINASE"/>
    <property type="match status" value="1"/>
</dbReference>
<dbReference type="GO" id="GO:0008483">
    <property type="term" value="F:transaminase activity"/>
    <property type="evidence" value="ECO:0007669"/>
    <property type="project" value="TreeGrafter"/>
</dbReference>
<organism evidence="2">
    <name type="scientific">Craspedostauros australis</name>
    <dbReference type="NCBI Taxonomy" id="1486917"/>
    <lineage>
        <taxon>Eukaryota</taxon>
        <taxon>Sar</taxon>
        <taxon>Stramenopiles</taxon>
        <taxon>Ochrophyta</taxon>
        <taxon>Bacillariophyta</taxon>
        <taxon>Bacillariophyceae</taxon>
        <taxon>Bacillariophycidae</taxon>
        <taxon>Naviculales</taxon>
        <taxon>Naviculaceae</taxon>
        <taxon>Craspedostauros</taxon>
    </lineage>
</organism>